<dbReference type="InterPro" id="IPR001406">
    <property type="entry name" value="PsdUridine_synth_TruA"/>
</dbReference>
<dbReference type="Proteomes" id="UP001516400">
    <property type="component" value="Unassembled WGS sequence"/>
</dbReference>
<dbReference type="GO" id="GO:0016853">
    <property type="term" value="F:isomerase activity"/>
    <property type="evidence" value="ECO:0007669"/>
    <property type="project" value="UniProtKB-KW"/>
</dbReference>
<evidence type="ECO:0000313" key="2">
    <source>
        <dbReference type="EMBL" id="KAL3269681.1"/>
    </source>
</evidence>
<organism evidence="2 3">
    <name type="scientific">Cryptolaemus montrouzieri</name>
    <dbReference type="NCBI Taxonomy" id="559131"/>
    <lineage>
        <taxon>Eukaryota</taxon>
        <taxon>Metazoa</taxon>
        <taxon>Ecdysozoa</taxon>
        <taxon>Arthropoda</taxon>
        <taxon>Hexapoda</taxon>
        <taxon>Insecta</taxon>
        <taxon>Pterygota</taxon>
        <taxon>Neoptera</taxon>
        <taxon>Endopterygota</taxon>
        <taxon>Coleoptera</taxon>
        <taxon>Polyphaga</taxon>
        <taxon>Cucujiformia</taxon>
        <taxon>Coccinelloidea</taxon>
        <taxon>Coccinellidae</taxon>
        <taxon>Scymninae</taxon>
        <taxon>Scymnini</taxon>
        <taxon>Cryptolaemus</taxon>
    </lineage>
</organism>
<reference evidence="2 3" key="1">
    <citation type="journal article" date="2021" name="BMC Biol.">
        <title>Horizontally acquired antibacterial genes associated with adaptive radiation of ladybird beetles.</title>
        <authorList>
            <person name="Li H.S."/>
            <person name="Tang X.F."/>
            <person name="Huang Y.H."/>
            <person name="Xu Z.Y."/>
            <person name="Chen M.L."/>
            <person name="Du X.Y."/>
            <person name="Qiu B.Y."/>
            <person name="Chen P.T."/>
            <person name="Zhang W."/>
            <person name="Slipinski A."/>
            <person name="Escalona H.E."/>
            <person name="Waterhouse R.M."/>
            <person name="Zwick A."/>
            <person name="Pang H."/>
        </authorList>
    </citation>
    <scope>NUCLEOTIDE SEQUENCE [LARGE SCALE GENOMIC DNA]</scope>
    <source>
        <strain evidence="2">SYSU2018</strain>
    </source>
</reference>
<dbReference type="SUPFAM" id="SSF55120">
    <property type="entry name" value="Pseudouridine synthase"/>
    <property type="match status" value="1"/>
</dbReference>
<dbReference type="EMBL" id="JABFTP020000021">
    <property type="protein sequence ID" value="KAL3269681.1"/>
    <property type="molecule type" value="Genomic_DNA"/>
</dbReference>
<evidence type="ECO:0000313" key="3">
    <source>
        <dbReference type="Proteomes" id="UP001516400"/>
    </source>
</evidence>
<sequence>MQRYLLNVSYIGTNFRGFQRQLDGSLPRQDDPTTIQGCIEMGLNTLNTKNMPYIRSSSRTDAGVHALNSTCHVDLETYWGTPYEPQNITSALNRVFCKQNFPIKVVNTFGVPQTFDCRHDAIARTYLYRFVRIDPHPSAADPLLQHIPIEHYDRAWFATCTEFNEDRMKDATKLFHGFHDFRTFMGRGGQEKLINKITRRSITKLSIEKVPLDLCSKFSRPLYGFNGKAELQSYNIVVEASGFLYNQVSEF</sequence>
<gene>
    <name evidence="2" type="ORF">HHI36_008741</name>
</gene>
<accession>A0ABD2MU91</accession>
<dbReference type="InterPro" id="IPR020094">
    <property type="entry name" value="TruA/RsuA/RluB/E/F_N"/>
</dbReference>
<dbReference type="Gene3D" id="3.30.70.580">
    <property type="entry name" value="Pseudouridine synthase I, catalytic domain, N-terminal subdomain"/>
    <property type="match status" value="1"/>
</dbReference>
<dbReference type="InterPro" id="IPR020103">
    <property type="entry name" value="PsdUridine_synth_cat_dom_sf"/>
</dbReference>
<dbReference type="InterPro" id="IPR020095">
    <property type="entry name" value="PsdUridine_synth_TruA_C"/>
</dbReference>
<dbReference type="AlphaFoldDB" id="A0ABD2MU91"/>
<name>A0ABD2MU91_9CUCU</name>
<comment type="caution">
    <text evidence="2">The sequence shown here is derived from an EMBL/GenBank/DDBJ whole genome shotgun (WGS) entry which is preliminary data.</text>
</comment>
<keyword evidence="3" id="KW-1185">Reference proteome</keyword>
<dbReference type="PANTHER" id="PTHR11142">
    <property type="entry name" value="PSEUDOURIDYLATE SYNTHASE"/>
    <property type="match status" value="1"/>
</dbReference>
<evidence type="ECO:0008006" key="4">
    <source>
        <dbReference type="Google" id="ProtNLM"/>
    </source>
</evidence>
<keyword evidence="1" id="KW-0413">Isomerase</keyword>
<dbReference type="PANTHER" id="PTHR11142:SF0">
    <property type="entry name" value="TRNA PSEUDOURIDINE SYNTHASE-LIKE 1"/>
    <property type="match status" value="1"/>
</dbReference>
<evidence type="ECO:0000256" key="1">
    <source>
        <dbReference type="ARBA" id="ARBA00023235"/>
    </source>
</evidence>
<dbReference type="Gene3D" id="3.30.70.660">
    <property type="entry name" value="Pseudouridine synthase I, catalytic domain, C-terminal subdomain"/>
    <property type="match status" value="1"/>
</dbReference>
<proteinExistence type="predicted"/>
<protein>
    <recommendedName>
        <fullName evidence="4">tRNA pseudouridine synthase</fullName>
    </recommendedName>
</protein>